<keyword evidence="3" id="KW-1185">Reference proteome</keyword>
<dbReference type="EMBL" id="BRXX01000388">
    <property type="protein sequence ID" value="GMI08784.1"/>
    <property type="molecule type" value="Genomic_DNA"/>
</dbReference>
<reference evidence="3" key="1">
    <citation type="journal article" date="2023" name="Commun. Biol.">
        <title>Genome analysis of Parmales, the sister group of diatoms, reveals the evolutionary specialization of diatoms from phago-mixotrophs to photoautotrophs.</title>
        <authorList>
            <person name="Ban H."/>
            <person name="Sato S."/>
            <person name="Yoshikawa S."/>
            <person name="Yamada K."/>
            <person name="Nakamura Y."/>
            <person name="Ichinomiya M."/>
            <person name="Sato N."/>
            <person name="Blanc-Mathieu R."/>
            <person name="Endo H."/>
            <person name="Kuwata A."/>
            <person name="Ogata H."/>
        </authorList>
    </citation>
    <scope>NUCLEOTIDE SEQUENCE [LARGE SCALE GENOMIC DNA]</scope>
    <source>
        <strain evidence="3">NIES 3699</strain>
    </source>
</reference>
<dbReference type="AlphaFoldDB" id="A0A9W7FA30"/>
<evidence type="ECO:0000313" key="2">
    <source>
        <dbReference type="EMBL" id="GMI08784.1"/>
    </source>
</evidence>
<proteinExistence type="predicted"/>
<keyword evidence="1" id="KW-0472">Membrane</keyword>
<evidence type="ECO:0008006" key="4">
    <source>
        <dbReference type="Google" id="ProtNLM"/>
    </source>
</evidence>
<comment type="caution">
    <text evidence="2">The sequence shown here is derived from an EMBL/GenBank/DDBJ whole genome shotgun (WGS) entry which is preliminary data.</text>
</comment>
<evidence type="ECO:0000313" key="3">
    <source>
        <dbReference type="Proteomes" id="UP001165160"/>
    </source>
</evidence>
<protein>
    <recommendedName>
        <fullName evidence="4">Transmembrane protein</fullName>
    </recommendedName>
</protein>
<accession>A0A9W7FA30</accession>
<keyword evidence="1" id="KW-1133">Transmembrane helix</keyword>
<gene>
    <name evidence="2" type="ORF">TrVE_jg6416</name>
</gene>
<feature type="transmembrane region" description="Helical" evidence="1">
    <location>
        <begin position="315"/>
        <end position="336"/>
    </location>
</feature>
<name>A0A9W7FA30_9STRA</name>
<evidence type="ECO:0000256" key="1">
    <source>
        <dbReference type="SAM" id="Phobius"/>
    </source>
</evidence>
<dbReference type="Proteomes" id="UP001165160">
    <property type="component" value="Unassembled WGS sequence"/>
</dbReference>
<feature type="transmembrane region" description="Helical" evidence="1">
    <location>
        <begin position="12"/>
        <end position="34"/>
    </location>
</feature>
<keyword evidence="1" id="KW-0812">Transmembrane</keyword>
<sequence length="359" mass="39808">MSSTAGGNRSRMCCLVMVVVLGPVFLIASAVYYIKALQDERSELLDTYNEAVRLWHNSSSKHSEPTIYEAWEIQISSSDPSVLTGFTLEGFPSGPKTGDLQIARATGDEDYSDILYSHARIALPSLYDDNDDDISEYEQSMCLFKQYSNAHKIGTASPQTITISHSSVASPSIPITVKAFECDYKKSTKVRECVNVDGRQMCTNYEIVSATRRWLTGVKLTLDPSNELALQDSCATTWSTDSDVWKTAIHSENKDDETEENAAKARCQELDPPRNLDLLVTIRSPKDPYAVAAAEAGCDYDFGPTAEEHLRLANVFMWIGSVLFSPVVFCGFVYALHRTFCHKAKDPVEPQGFSSVQMT</sequence>
<organism evidence="2 3">
    <name type="scientific">Triparma verrucosa</name>
    <dbReference type="NCBI Taxonomy" id="1606542"/>
    <lineage>
        <taxon>Eukaryota</taxon>
        <taxon>Sar</taxon>
        <taxon>Stramenopiles</taxon>
        <taxon>Ochrophyta</taxon>
        <taxon>Bolidophyceae</taxon>
        <taxon>Parmales</taxon>
        <taxon>Triparmaceae</taxon>
        <taxon>Triparma</taxon>
    </lineage>
</organism>